<evidence type="ECO:0000256" key="9">
    <source>
        <dbReference type="SAM" id="SignalP"/>
    </source>
</evidence>
<evidence type="ECO:0000256" key="4">
    <source>
        <dbReference type="ARBA" id="ARBA00022544"/>
    </source>
</evidence>
<proteinExistence type="inferred from homology"/>
<feature type="transmembrane region" description="Helical" evidence="8">
    <location>
        <begin position="381"/>
        <end position="400"/>
    </location>
</feature>
<feature type="transmembrane region" description="Helical" evidence="8">
    <location>
        <begin position="187"/>
        <end position="207"/>
    </location>
</feature>
<comment type="subcellular location">
    <subcellularLocation>
        <location evidence="1">Membrane</location>
        <topology evidence="1">Multi-pass membrane protein</topology>
    </subcellularLocation>
</comment>
<keyword evidence="4" id="KW-0309">Germination</keyword>
<evidence type="ECO:0000256" key="8">
    <source>
        <dbReference type="SAM" id="Phobius"/>
    </source>
</evidence>
<keyword evidence="6 8" id="KW-1133">Transmembrane helix</keyword>
<feature type="chain" id="PRO_5045205807" evidence="9">
    <location>
        <begin position="35"/>
        <end position="445"/>
    </location>
</feature>
<dbReference type="NCBIfam" id="TIGR00912">
    <property type="entry name" value="2A0309"/>
    <property type="match status" value="1"/>
</dbReference>
<sequence>MNQVQINHRQLSWLTASLLLTSSLVTLPSSIANAAGSNAVFSQIGPVLFALIICLFFYALNQHYPDKNLFEITFIVAGKWGGAILNAVILFFMWMRLLMELNAITGFINTTLLTRTPPEILTLMFVIILMYFGRSSVEAIARMNDFFFPVLFIGIFPIFLFILNEFHLERMEPFLVDGLAPIWKGNWVALAGYGEMFVMGAFLHALPKSKLFLVSIRHGVLLSAFGFTVSLLLGIGVLGSVISGRVMYPAYMVVEQIHITDFLDRLEILFFSIWFPAIAIKSVIIFLAILIAIASYTNNRDYRTYSIPLGWFVLATSTLSFQGALSVQDYSSFALPVIIPAVQVPLMVIIYGLVRWKKRKHVSLSEDEEQKTPGKIVRWGTYVYALLLVAILSIAVGVWFGYEYSLLGQIMALVFGLCMLIATIFSRLELVKLKEFTVTQKQDKN</sequence>
<evidence type="ECO:0000256" key="2">
    <source>
        <dbReference type="ARBA" id="ARBA00007998"/>
    </source>
</evidence>
<keyword evidence="5 8" id="KW-0812">Transmembrane</keyword>
<reference evidence="10 11" key="1">
    <citation type="submission" date="2021-03" db="EMBL/GenBank/DDBJ databases">
        <title>Genomic Encyclopedia of Type Strains, Phase IV (KMG-IV): sequencing the most valuable type-strain genomes for metagenomic binning, comparative biology and taxonomic classification.</title>
        <authorList>
            <person name="Goeker M."/>
        </authorList>
    </citation>
    <scope>NUCLEOTIDE SEQUENCE [LARGE SCALE GENOMIC DNA]</scope>
    <source>
        <strain evidence="10 11">DSM 24738</strain>
    </source>
</reference>
<dbReference type="Proteomes" id="UP001519343">
    <property type="component" value="Unassembled WGS sequence"/>
</dbReference>
<evidence type="ECO:0000256" key="3">
    <source>
        <dbReference type="ARBA" id="ARBA00022448"/>
    </source>
</evidence>
<evidence type="ECO:0000256" key="5">
    <source>
        <dbReference type="ARBA" id="ARBA00022692"/>
    </source>
</evidence>
<feature type="transmembrane region" description="Helical" evidence="8">
    <location>
        <begin position="406"/>
        <end position="425"/>
    </location>
</feature>
<feature type="transmembrane region" description="Helical" evidence="8">
    <location>
        <begin position="333"/>
        <end position="354"/>
    </location>
</feature>
<comment type="similarity">
    <text evidence="2">Belongs to the amino acid-polyamine-organocation (APC) superfamily. Spore germination protein (SGP) (TC 2.A.3.9) family.</text>
</comment>
<keyword evidence="7 8" id="KW-0472">Membrane</keyword>
<evidence type="ECO:0000313" key="10">
    <source>
        <dbReference type="EMBL" id="MBP1934153.1"/>
    </source>
</evidence>
<feature type="signal peptide" evidence="9">
    <location>
        <begin position="1"/>
        <end position="34"/>
    </location>
</feature>
<dbReference type="PANTHER" id="PTHR34975:SF2">
    <property type="entry name" value="SPORE GERMINATION PROTEIN A2"/>
    <property type="match status" value="1"/>
</dbReference>
<evidence type="ECO:0000256" key="1">
    <source>
        <dbReference type="ARBA" id="ARBA00004141"/>
    </source>
</evidence>
<feature type="transmembrane region" description="Helical" evidence="8">
    <location>
        <begin position="72"/>
        <end position="95"/>
    </location>
</feature>
<dbReference type="PANTHER" id="PTHR34975">
    <property type="entry name" value="SPORE GERMINATION PROTEIN A2"/>
    <property type="match status" value="1"/>
</dbReference>
<dbReference type="InterPro" id="IPR004761">
    <property type="entry name" value="Spore_GerAB"/>
</dbReference>
<accession>A0ABS4GV56</accession>
<evidence type="ECO:0000313" key="11">
    <source>
        <dbReference type="Proteomes" id="UP001519343"/>
    </source>
</evidence>
<feature type="transmembrane region" description="Helical" evidence="8">
    <location>
        <begin position="44"/>
        <end position="60"/>
    </location>
</feature>
<comment type="caution">
    <text evidence="10">The sequence shown here is derived from an EMBL/GenBank/DDBJ whole genome shotgun (WGS) entry which is preliminary data.</text>
</comment>
<feature type="transmembrane region" description="Helical" evidence="8">
    <location>
        <begin position="146"/>
        <end position="167"/>
    </location>
</feature>
<organism evidence="10 11">
    <name type="scientific">Ammoniphilus resinae</name>
    <dbReference type="NCBI Taxonomy" id="861532"/>
    <lineage>
        <taxon>Bacteria</taxon>
        <taxon>Bacillati</taxon>
        <taxon>Bacillota</taxon>
        <taxon>Bacilli</taxon>
        <taxon>Bacillales</taxon>
        <taxon>Paenibacillaceae</taxon>
        <taxon>Aneurinibacillus group</taxon>
        <taxon>Ammoniphilus</taxon>
    </lineage>
</organism>
<feature type="transmembrane region" description="Helical" evidence="8">
    <location>
        <begin position="305"/>
        <end position="327"/>
    </location>
</feature>
<feature type="transmembrane region" description="Helical" evidence="8">
    <location>
        <begin position="268"/>
        <end position="293"/>
    </location>
</feature>
<gene>
    <name evidence="10" type="ORF">J2Z37_004172</name>
</gene>
<evidence type="ECO:0000256" key="6">
    <source>
        <dbReference type="ARBA" id="ARBA00022989"/>
    </source>
</evidence>
<feature type="transmembrane region" description="Helical" evidence="8">
    <location>
        <begin position="115"/>
        <end position="134"/>
    </location>
</feature>
<dbReference type="Pfam" id="PF03845">
    <property type="entry name" value="Spore_permease"/>
    <property type="match status" value="1"/>
</dbReference>
<dbReference type="EMBL" id="JAGGKT010000017">
    <property type="protein sequence ID" value="MBP1934153.1"/>
    <property type="molecule type" value="Genomic_DNA"/>
</dbReference>
<evidence type="ECO:0000256" key="7">
    <source>
        <dbReference type="ARBA" id="ARBA00023136"/>
    </source>
</evidence>
<protein>
    <submittedName>
        <fullName evidence="10">Spore germination protein (Amino acid permease)</fullName>
    </submittedName>
</protein>
<name>A0ABS4GV56_9BACL</name>
<keyword evidence="3" id="KW-0813">Transport</keyword>
<keyword evidence="9" id="KW-0732">Signal</keyword>
<dbReference type="RefSeq" id="WP_209812157.1">
    <property type="nucleotide sequence ID" value="NZ_JAGGKT010000017.1"/>
</dbReference>
<keyword evidence="11" id="KW-1185">Reference proteome</keyword>
<feature type="transmembrane region" description="Helical" evidence="8">
    <location>
        <begin position="219"/>
        <end position="248"/>
    </location>
</feature>